<keyword evidence="3" id="KW-1185">Reference proteome</keyword>
<dbReference type="EMBL" id="QMFB01000015">
    <property type="protein sequence ID" value="RAV18853.1"/>
    <property type="molecule type" value="Genomic_DNA"/>
</dbReference>
<dbReference type="Proteomes" id="UP000250369">
    <property type="component" value="Unassembled WGS sequence"/>
</dbReference>
<dbReference type="SUPFAM" id="SSF47413">
    <property type="entry name" value="lambda repressor-like DNA-binding domains"/>
    <property type="match status" value="1"/>
</dbReference>
<evidence type="ECO:0000259" key="1">
    <source>
        <dbReference type="PROSITE" id="PS50943"/>
    </source>
</evidence>
<dbReference type="GO" id="GO:0003677">
    <property type="term" value="F:DNA binding"/>
    <property type="evidence" value="ECO:0007669"/>
    <property type="project" value="InterPro"/>
</dbReference>
<feature type="domain" description="HTH cro/C1-type" evidence="1">
    <location>
        <begin position="7"/>
        <end position="61"/>
    </location>
</feature>
<organism evidence="2 3">
    <name type="scientific">Paenibacillus contaminans</name>
    <dbReference type="NCBI Taxonomy" id="450362"/>
    <lineage>
        <taxon>Bacteria</taxon>
        <taxon>Bacillati</taxon>
        <taxon>Bacillota</taxon>
        <taxon>Bacilli</taxon>
        <taxon>Bacillales</taxon>
        <taxon>Paenibacillaceae</taxon>
        <taxon>Paenibacillus</taxon>
    </lineage>
</organism>
<proteinExistence type="predicted"/>
<dbReference type="CDD" id="cd00093">
    <property type="entry name" value="HTH_XRE"/>
    <property type="match status" value="1"/>
</dbReference>
<dbReference type="Gene3D" id="1.10.260.40">
    <property type="entry name" value="lambda repressor-like DNA-binding domains"/>
    <property type="match status" value="1"/>
</dbReference>
<dbReference type="Pfam" id="PF13443">
    <property type="entry name" value="HTH_26"/>
    <property type="match status" value="1"/>
</dbReference>
<dbReference type="InterPro" id="IPR010982">
    <property type="entry name" value="Lambda_DNA-bd_dom_sf"/>
</dbReference>
<gene>
    <name evidence="2" type="ORF">DQG23_24300</name>
</gene>
<name>A0A329MJE1_9BACL</name>
<protein>
    <submittedName>
        <fullName evidence="2">XRE family transcriptional regulator</fullName>
    </submittedName>
</protein>
<comment type="caution">
    <text evidence="2">The sequence shown here is derived from an EMBL/GenBank/DDBJ whole genome shotgun (WGS) entry which is preliminary data.</text>
</comment>
<dbReference type="AlphaFoldDB" id="A0A329MJE1"/>
<evidence type="ECO:0000313" key="3">
    <source>
        <dbReference type="Proteomes" id="UP000250369"/>
    </source>
</evidence>
<dbReference type="PROSITE" id="PS50943">
    <property type="entry name" value="HTH_CROC1"/>
    <property type="match status" value="1"/>
</dbReference>
<reference evidence="2 3" key="1">
    <citation type="journal article" date="2009" name="Int. J. Syst. Evol. Microbiol.">
        <title>Paenibacillus contaminans sp. nov., isolated from a contaminated laboratory plate.</title>
        <authorList>
            <person name="Chou J.H."/>
            <person name="Lee J.H."/>
            <person name="Lin M.C."/>
            <person name="Chang P.S."/>
            <person name="Arun A.B."/>
            <person name="Young C.C."/>
            <person name="Chen W.M."/>
        </authorList>
    </citation>
    <scope>NUCLEOTIDE SEQUENCE [LARGE SCALE GENOMIC DNA]</scope>
    <source>
        <strain evidence="2 3">CKOBP-6</strain>
    </source>
</reference>
<dbReference type="InterPro" id="IPR001387">
    <property type="entry name" value="Cro/C1-type_HTH"/>
</dbReference>
<accession>A0A329MJE1</accession>
<dbReference type="RefSeq" id="WP_113033483.1">
    <property type="nucleotide sequence ID" value="NZ_QMFB01000015.1"/>
</dbReference>
<sequence>MNFTGAVEKAMHEAGISKSALAKGSQYTYQHISDLLAGKRRWNEDSINRVSAALGLEIEVKRKDEDHVQNIVAETGEIT</sequence>
<dbReference type="OrthoDB" id="1684794at2"/>
<evidence type="ECO:0000313" key="2">
    <source>
        <dbReference type="EMBL" id="RAV18853.1"/>
    </source>
</evidence>
<dbReference type="SMART" id="SM00530">
    <property type="entry name" value="HTH_XRE"/>
    <property type="match status" value="1"/>
</dbReference>